<keyword evidence="2" id="KW-1185">Reference proteome</keyword>
<name>A0A846MD28_9BACL</name>
<comment type="caution">
    <text evidence="1">The sequence shown here is derived from an EMBL/GenBank/DDBJ whole genome shotgun (WGS) entry which is preliminary data.</text>
</comment>
<sequence length="54" mass="6583">MIRRLTSMTMTCFFRFCKKNHRLIIYYLLSVASNRLDMMPTFKKFGENWTKQAI</sequence>
<accession>A0A846MD28</accession>
<protein>
    <submittedName>
        <fullName evidence="1">Uncharacterized protein</fullName>
    </submittedName>
</protein>
<proteinExistence type="predicted"/>
<dbReference type="AlphaFoldDB" id="A0A846MD28"/>
<gene>
    <name evidence="1" type="ORF">BDD39_001308</name>
</gene>
<organism evidence="1 2">
    <name type="scientific">Saccharococcus thermophilus</name>
    <dbReference type="NCBI Taxonomy" id="29396"/>
    <lineage>
        <taxon>Bacteria</taxon>
        <taxon>Bacillati</taxon>
        <taxon>Bacillota</taxon>
        <taxon>Bacilli</taxon>
        <taxon>Bacillales</taxon>
        <taxon>Anoxybacillaceae</taxon>
        <taxon>Saccharococcus</taxon>
    </lineage>
</organism>
<evidence type="ECO:0000313" key="1">
    <source>
        <dbReference type="EMBL" id="NIK14798.1"/>
    </source>
</evidence>
<reference evidence="1 2" key="1">
    <citation type="submission" date="2020-03" db="EMBL/GenBank/DDBJ databases">
        <title>Genomic Encyclopedia of Archaeal and Bacterial Type Strains, Phase II (KMG-II): from individual species to whole genera.</title>
        <authorList>
            <person name="Goeker M."/>
        </authorList>
    </citation>
    <scope>NUCLEOTIDE SEQUENCE [LARGE SCALE GENOMIC DNA]</scope>
    <source>
        <strain evidence="1 2">DSM 4749</strain>
    </source>
</reference>
<dbReference type="Proteomes" id="UP000532769">
    <property type="component" value="Unassembled WGS sequence"/>
</dbReference>
<evidence type="ECO:0000313" key="2">
    <source>
        <dbReference type="Proteomes" id="UP000532769"/>
    </source>
</evidence>
<dbReference type="EMBL" id="JAASRS010000001">
    <property type="protein sequence ID" value="NIK14798.1"/>
    <property type="molecule type" value="Genomic_DNA"/>
</dbReference>